<organism evidence="1">
    <name type="scientific">Salvia splendens</name>
    <name type="common">Scarlet sage</name>
    <dbReference type="NCBI Taxonomy" id="180675"/>
    <lineage>
        <taxon>Eukaryota</taxon>
        <taxon>Viridiplantae</taxon>
        <taxon>Streptophyta</taxon>
        <taxon>Embryophyta</taxon>
        <taxon>Tracheophyta</taxon>
        <taxon>Spermatophyta</taxon>
        <taxon>Magnoliopsida</taxon>
        <taxon>eudicotyledons</taxon>
        <taxon>Gunneridae</taxon>
        <taxon>Pentapetalae</taxon>
        <taxon>asterids</taxon>
        <taxon>lamiids</taxon>
        <taxon>Lamiales</taxon>
        <taxon>Lamiaceae</taxon>
        <taxon>Nepetoideae</taxon>
        <taxon>Mentheae</taxon>
        <taxon>Salviinae</taxon>
        <taxon>Salvia</taxon>
        <taxon>Salvia subgen. Calosphace</taxon>
        <taxon>core Calosphace</taxon>
    </lineage>
</organism>
<dbReference type="Proteomes" id="UP000298416">
    <property type="component" value="Unassembled WGS sequence"/>
</dbReference>
<comment type="caution">
    <text evidence="1">The sequence shown here is derived from an EMBL/GenBank/DDBJ whole genome shotgun (WGS) entry which is preliminary data.</text>
</comment>
<evidence type="ECO:0000313" key="1">
    <source>
        <dbReference type="EMBL" id="KAG6399729.1"/>
    </source>
</evidence>
<protein>
    <submittedName>
        <fullName evidence="1">Uncharacterized protein</fullName>
    </submittedName>
</protein>
<gene>
    <name evidence="1" type="ORF">SASPL_141210</name>
</gene>
<dbReference type="EMBL" id="PNBA02000015">
    <property type="protein sequence ID" value="KAG6399729.1"/>
    <property type="molecule type" value="Genomic_DNA"/>
</dbReference>
<name>A0A8X8WT93_SALSN</name>
<keyword evidence="2" id="KW-1185">Reference proteome</keyword>
<proteinExistence type="predicted"/>
<dbReference type="AlphaFoldDB" id="A0A8X8WT93"/>
<accession>A0A8X8WT93</accession>
<evidence type="ECO:0000313" key="2">
    <source>
        <dbReference type="Proteomes" id="UP000298416"/>
    </source>
</evidence>
<reference evidence="1" key="1">
    <citation type="submission" date="2018-01" db="EMBL/GenBank/DDBJ databases">
        <authorList>
            <person name="Mao J.F."/>
        </authorList>
    </citation>
    <scope>NUCLEOTIDE SEQUENCE</scope>
    <source>
        <strain evidence="1">Huo1</strain>
        <tissue evidence="1">Leaf</tissue>
    </source>
</reference>
<sequence length="178" mass="19729">MDSRVLQNQDHEISFSSNLMENELNSGISPLLSAKVQVQGIVNSDLDTPNTSNLPISFQNSQQATFSNAFYNSIPNLSNMPPPRSSPSTIFTGYGSTQYATCNFTNKDDTIQTSSQYAACNFTDKGEEETSQSNILNASKQEGTWGDNTCWTSKIQKSSLWEWEDLLLDDNFNIGISK</sequence>
<reference evidence="1" key="2">
    <citation type="submission" date="2020-08" db="EMBL/GenBank/DDBJ databases">
        <title>Plant Genome Project.</title>
        <authorList>
            <person name="Zhang R.-G."/>
        </authorList>
    </citation>
    <scope>NUCLEOTIDE SEQUENCE</scope>
    <source>
        <strain evidence="1">Huo1</strain>
        <tissue evidence="1">Leaf</tissue>
    </source>
</reference>